<gene>
    <name evidence="2 5" type="primary">thiL</name>
    <name evidence="5" type="ORF">Pan54_31360</name>
</gene>
<dbReference type="Proteomes" id="UP000316095">
    <property type="component" value="Unassembled WGS sequence"/>
</dbReference>
<dbReference type="CDD" id="cd02194">
    <property type="entry name" value="ThiL"/>
    <property type="match status" value="1"/>
</dbReference>
<keyword evidence="2" id="KW-0479">Metal-binding</keyword>
<dbReference type="GO" id="GO:0009229">
    <property type="term" value="P:thiamine diphosphate biosynthetic process"/>
    <property type="evidence" value="ECO:0007669"/>
    <property type="project" value="UniProtKB-UniRule"/>
</dbReference>
<keyword evidence="2" id="KW-0067">ATP-binding</keyword>
<sequence length="309" mass="33789">MVEFELIEELKSLQGDDSRVNLGIGDDCAIISQRTGYETLITTDLLLDGVHFCTEIDSIKSIARKSLAVNLSDIAAMAGRPTAAFVSVVFPRNWKPQQARQLFQELVHAANEFQIPIAGGDTNTWSHSLAINISIYGETEQGKAIRRKGAQLGDQICVSGPLGGSIFGRQFTFTPRIAEALWLSKNAKVTSMIDISDGLISDLGHILNESKVGAEIFTEKIPISEDVGQFVDETPPLDHALSDGEDFELLWTMPPAELEKILKNKSCPVQIFPVGLITAVPGCHLVDERGLKRSCSLKGFVHKLDNFDP</sequence>
<feature type="binding site" evidence="2">
    <location>
        <position position="147"/>
    </location>
    <ligand>
        <name>ATP</name>
        <dbReference type="ChEBI" id="CHEBI:30616"/>
    </ligand>
</feature>
<evidence type="ECO:0000259" key="3">
    <source>
        <dbReference type="Pfam" id="PF00586"/>
    </source>
</evidence>
<feature type="binding site" evidence="2">
    <location>
        <position position="121"/>
    </location>
    <ligand>
        <name>Mg(2+)</name>
        <dbReference type="ChEBI" id="CHEBI:18420"/>
        <label>1</label>
    </ligand>
</feature>
<comment type="similarity">
    <text evidence="2">Belongs to the thiamine-monophosphate kinase family.</text>
</comment>
<feature type="binding site" evidence="2">
    <location>
        <position position="27"/>
    </location>
    <ligand>
        <name>Mg(2+)</name>
        <dbReference type="ChEBI" id="CHEBI:18420"/>
        <label>3</label>
    </ligand>
</feature>
<dbReference type="InterPro" id="IPR010918">
    <property type="entry name" value="PurM-like_C_dom"/>
</dbReference>
<dbReference type="InterPro" id="IPR006283">
    <property type="entry name" value="ThiL-like"/>
</dbReference>
<dbReference type="InterPro" id="IPR016188">
    <property type="entry name" value="PurM-like_N"/>
</dbReference>
<feature type="binding site" evidence="2">
    <location>
        <position position="27"/>
    </location>
    <ligand>
        <name>Mg(2+)</name>
        <dbReference type="ChEBI" id="CHEBI:18420"/>
        <label>4</label>
    </ligand>
</feature>
<feature type="binding site" evidence="2">
    <location>
        <position position="43"/>
    </location>
    <ligand>
        <name>Mg(2+)</name>
        <dbReference type="ChEBI" id="CHEBI:18420"/>
        <label>1</label>
    </ligand>
</feature>
<feature type="binding site" evidence="2">
    <location>
        <position position="197"/>
    </location>
    <ligand>
        <name>Mg(2+)</name>
        <dbReference type="ChEBI" id="CHEBI:18420"/>
        <label>5</label>
    </ligand>
</feature>
<comment type="pathway">
    <text evidence="2">Cofactor biosynthesis; thiamine diphosphate biosynthesis; thiamine diphosphate from thiamine phosphate: step 1/1.</text>
</comment>
<feature type="binding site" evidence="2">
    <location>
        <position position="44"/>
    </location>
    <ligand>
        <name>Mg(2+)</name>
        <dbReference type="ChEBI" id="CHEBI:18420"/>
        <label>2</label>
    </ligand>
</feature>
<dbReference type="EC" id="2.7.4.16" evidence="2"/>
<dbReference type="Gene3D" id="3.30.1330.10">
    <property type="entry name" value="PurM-like, N-terminal domain"/>
    <property type="match status" value="1"/>
</dbReference>
<dbReference type="GO" id="GO:0000287">
    <property type="term" value="F:magnesium ion binding"/>
    <property type="evidence" value="ECO:0007669"/>
    <property type="project" value="UniProtKB-UniRule"/>
</dbReference>
<feature type="domain" description="PurM-like C-terminal" evidence="4">
    <location>
        <begin position="178"/>
        <end position="263"/>
    </location>
</feature>
<dbReference type="HAMAP" id="MF_02128">
    <property type="entry name" value="TMP_kinase"/>
    <property type="match status" value="1"/>
</dbReference>
<evidence type="ECO:0000313" key="5">
    <source>
        <dbReference type="EMBL" id="TWT62394.1"/>
    </source>
</evidence>
<evidence type="ECO:0000313" key="6">
    <source>
        <dbReference type="Proteomes" id="UP000316095"/>
    </source>
</evidence>
<dbReference type="PANTHER" id="PTHR30270:SF0">
    <property type="entry name" value="THIAMINE-MONOPHOSPHATE KINASE"/>
    <property type="match status" value="1"/>
</dbReference>
<dbReference type="PIRSF" id="PIRSF005303">
    <property type="entry name" value="Thiam_monoph_kin"/>
    <property type="match status" value="1"/>
</dbReference>
<feature type="binding site" evidence="2">
    <location>
        <position position="73"/>
    </location>
    <ligand>
        <name>Mg(2+)</name>
        <dbReference type="ChEBI" id="CHEBI:18420"/>
        <label>4</label>
    </ligand>
</feature>
<accession>A0A5C5XHV9</accession>
<dbReference type="GO" id="GO:0009030">
    <property type="term" value="F:thiamine-phosphate kinase activity"/>
    <property type="evidence" value="ECO:0007669"/>
    <property type="project" value="UniProtKB-UniRule"/>
</dbReference>
<comment type="caution">
    <text evidence="5">The sequence shown here is derived from an EMBL/GenBank/DDBJ whole genome shotgun (WGS) entry which is preliminary data.</text>
</comment>
<feature type="binding site" evidence="2">
    <location>
        <position position="245"/>
    </location>
    <ligand>
        <name>substrate</name>
    </ligand>
</feature>
<comment type="catalytic activity">
    <reaction evidence="2">
        <text>thiamine phosphate + ATP = thiamine diphosphate + ADP</text>
        <dbReference type="Rhea" id="RHEA:15913"/>
        <dbReference type="ChEBI" id="CHEBI:30616"/>
        <dbReference type="ChEBI" id="CHEBI:37575"/>
        <dbReference type="ChEBI" id="CHEBI:58937"/>
        <dbReference type="ChEBI" id="CHEBI:456216"/>
        <dbReference type="EC" id="2.7.4.16"/>
    </reaction>
</comment>
<keyword evidence="2" id="KW-0460">Magnesium</keyword>
<feature type="binding site" evidence="2">
    <location>
        <position position="73"/>
    </location>
    <ligand>
        <name>Mg(2+)</name>
        <dbReference type="ChEBI" id="CHEBI:18420"/>
        <label>3</label>
    </ligand>
</feature>
<feature type="binding site" evidence="2">
    <location>
        <position position="196"/>
    </location>
    <ligand>
        <name>ATP</name>
        <dbReference type="ChEBI" id="CHEBI:30616"/>
    </ligand>
</feature>
<name>A0A5C5XHV9_9PLAN</name>
<feature type="binding site" evidence="2">
    <location>
        <position position="44"/>
    </location>
    <ligand>
        <name>Mg(2+)</name>
        <dbReference type="ChEBI" id="CHEBI:18420"/>
        <label>1</label>
    </ligand>
</feature>
<protein>
    <recommendedName>
        <fullName evidence="2">Thiamine-monophosphate kinase</fullName>
        <shortName evidence="2">TMP kinase</shortName>
        <shortName evidence="2">Thiamine-phosphate kinase</shortName>
        <ecNumber evidence="2">2.7.4.16</ecNumber>
    </recommendedName>
</protein>
<dbReference type="GO" id="GO:0005524">
    <property type="term" value="F:ATP binding"/>
    <property type="evidence" value="ECO:0007669"/>
    <property type="project" value="UniProtKB-UniRule"/>
</dbReference>
<dbReference type="PANTHER" id="PTHR30270">
    <property type="entry name" value="THIAMINE-MONOPHOSPHATE KINASE"/>
    <property type="match status" value="1"/>
</dbReference>
<dbReference type="GO" id="GO:0009228">
    <property type="term" value="P:thiamine biosynthetic process"/>
    <property type="evidence" value="ECO:0007669"/>
    <property type="project" value="UniProtKB-KW"/>
</dbReference>
<evidence type="ECO:0000256" key="1">
    <source>
        <dbReference type="ARBA" id="ARBA00022977"/>
    </source>
</evidence>
<organism evidence="5 6">
    <name type="scientific">Rubinisphaera italica</name>
    <dbReference type="NCBI Taxonomy" id="2527969"/>
    <lineage>
        <taxon>Bacteria</taxon>
        <taxon>Pseudomonadati</taxon>
        <taxon>Planctomycetota</taxon>
        <taxon>Planctomycetia</taxon>
        <taxon>Planctomycetales</taxon>
        <taxon>Planctomycetaceae</taxon>
        <taxon>Rubinisphaera</taxon>
    </lineage>
</organism>
<dbReference type="InterPro" id="IPR036676">
    <property type="entry name" value="PurM-like_C_sf"/>
</dbReference>
<feature type="domain" description="PurM-like N-terminal" evidence="3">
    <location>
        <begin position="25"/>
        <end position="137"/>
    </location>
</feature>
<evidence type="ECO:0000256" key="2">
    <source>
        <dbReference type="HAMAP-Rule" id="MF_02128"/>
    </source>
</evidence>
<evidence type="ECO:0000259" key="4">
    <source>
        <dbReference type="Pfam" id="PF02769"/>
    </source>
</evidence>
<dbReference type="AlphaFoldDB" id="A0A5C5XHV9"/>
<keyword evidence="6" id="KW-1185">Reference proteome</keyword>
<keyword evidence="2" id="KW-0547">Nucleotide-binding</keyword>
<dbReference type="Gene3D" id="3.90.650.10">
    <property type="entry name" value="PurM-like C-terminal domain"/>
    <property type="match status" value="1"/>
</dbReference>
<comment type="caution">
    <text evidence="2">Lacks conserved residue(s) required for the propagation of feature annotation.</text>
</comment>
<comment type="function">
    <text evidence="2">Catalyzes the ATP-dependent phosphorylation of thiamine-monophosphate (TMP) to form thiamine-pyrophosphate (TPP), the active form of vitamin B1.</text>
</comment>
<dbReference type="EMBL" id="SJPG01000001">
    <property type="protein sequence ID" value="TWT62394.1"/>
    <property type="molecule type" value="Genomic_DNA"/>
</dbReference>
<dbReference type="Pfam" id="PF02769">
    <property type="entry name" value="AIRS_C"/>
    <property type="match status" value="1"/>
</dbReference>
<dbReference type="Pfam" id="PF00586">
    <property type="entry name" value="AIRS"/>
    <property type="match status" value="1"/>
</dbReference>
<feature type="binding site" evidence="2">
    <location>
        <position position="73"/>
    </location>
    <ligand>
        <name>Mg(2+)</name>
        <dbReference type="ChEBI" id="CHEBI:18420"/>
        <label>2</label>
    </ligand>
</feature>
<comment type="miscellaneous">
    <text evidence="2">Reaction mechanism of ThiL seems to utilize a direct, inline transfer of the gamma-phosphate of ATP to TMP rather than a phosphorylated enzyme intermediate.</text>
</comment>
<feature type="binding site" evidence="2">
    <location>
        <position position="42"/>
    </location>
    <ligand>
        <name>Mg(2+)</name>
        <dbReference type="ChEBI" id="CHEBI:18420"/>
        <label>4</label>
    </ligand>
</feature>
<dbReference type="SUPFAM" id="SSF55326">
    <property type="entry name" value="PurM N-terminal domain-like"/>
    <property type="match status" value="1"/>
</dbReference>
<feature type="binding site" evidence="2">
    <location>
        <position position="194"/>
    </location>
    <ligand>
        <name>Mg(2+)</name>
        <dbReference type="ChEBI" id="CHEBI:18420"/>
        <label>3</label>
    </ligand>
</feature>
<keyword evidence="2 5" id="KW-0808">Transferase</keyword>
<dbReference type="RefSeq" id="WP_165441789.1">
    <property type="nucleotide sequence ID" value="NZ_SJPG01000001.1"/>
</dbReference>
<keyword evidence="1 2" id="KW-0784">Thiamine biosynthesis</keyword>
<reference evidence="5 6" key="1">
    <citation type="submission" date="2019-02" db="EMBL/GenBank/DDBJ databases">
        <title>Deep-cultivation of Planctomycetes and their phenomic and genomic characterization uncovers novel biology.</title>
        <authorList>
            <person name="Wiegand S."/>
            <person name="Jogler M."/>
            <person name="Boedeker C."/>
            <person name="Pinto D."/>
            <person name="Vollmers J."/>
            <person name="Rivas-Marin E."/>
            <person name="Kohn T."/>
            <person name="Peeters S.H."/>
            <person name="Heuer A."/>
            <person name="Rast P."/>
            <person name="Oberbeckmann S."/>
            <person name="Bunk B."/>
            <person name="Jeske O."/>
            <person name="Meyerdierks A."/>
            <person name="Storesund J.E."/>
            <person name="Kallscheuer N."/>
            <person name="Luecker S."/>
            <person name="Lage O.M."/>
            <person name="Pohl T."/>
            <person name="Merkel B.J."/>
            <person name="Hornburger P."/>
            <person name="Mueller R.-W."/>
            <person name="Bruemmer F."/>
            <person name="Labrenz M."/>
            <person name="Spormann A.M."/>
            <person name="Op Den Camp H."/>
            <person name="Overmann J."/>
            <person name="Amann R."/>
            <person name="Jetten M.S.M."/>
            <person name="Mascher T."/>
            <person name="Medema M.H."/>
            <person name="Devos D.P."/>
            <person name="Kaster A.-K."/>
            <person name="Ovreas L."/>
            <person name="Rohde M."/>
            <person name="Galperin M.Y."/>
            <person name="Jogler C."/>
        </authorList>
    </citation>
    <scope>NUCLEOTIDE SEQUENCE [LARGE SCALE GENOMIC DNA]</scope>
    <source>
        <strain evidence="5 6">Pan54</strain>
    </source>
</reference>
<dbReference type="SUPFAM" id="SSF56042">
    <property type="entry name" value="PurM C-terminal domain-like"/>
    <property type="match status" value="1"/>
</dbReference>
<dbReference type="UniPathway" id="UPA00060">
    <property type="reaction ID" value="UER00142"/>
</dbReference>
<proteinExistence type="inferred from homology"/>
<feature type="binding site" evidence="2">
    <location>
        <position position="300"/>
    </location>
    <ligand>
        <name>substrate</name>
    </ligand>
</feature>
<dbReference type="InterPro" id="IPR036921">
    <property type="entry name" value="PurM-like_N_sf"/>
</dbReference>
<keyword evidence="2 5" id="KW-0418">Kinase</keyword>
<feature type="binding site" evidence="2">
    <location>
        <position position="51"/>
    </location>
    <ligand>
        <name>substrate</name>
    </ligand>
</feature>
<feature type="binding site" evidence="2">
    <location>
        <begin position="120"/>
        <end position="121"/>
    </location>
    <ligand>
        <name>ATP</name>
        <dbReference type="ChEBI" id="CHEBI:30616"/>
    </ligand>
</feature>